<evidence type="ECO:0000313" key="7">
    <source>
        <dbReference type="Proteomes" id="UP001524435"/>
    </source>
</evidence>
<comment type="similarity">
    <text evidence="2">Belongs to the pseudouridine synthase RluA family.</text>
</comment>
<dbReference type="Proteomes" id="UP001524435">
    <property type="component" value="Unassembled WGS sequence"/>
</dbReference>
<dbReference type="Gene3D" id="3.30.2350.10">
    <property type="entry name" value="Pseudouridine synthase"/>
    <property type="match status" value="1"/>
</dbReference>
<dbReference type="RefSeq" id="WP_178200480.1">
    <property type="nucleotide sequence ID" value="NZ_CANTYB010000103.1"/>
</dbReference>
<comment type="catalytic activity">
    <reaction evidence="1">
        <text>a uridine in RNA = a pseudouridine in RNA</text>
        <dbReference type="Rhea" id="RHEA:48348"/>
        <dbReference type="Rhea" id="RHEA-COMP:12068"/>
        <dbReference type="Rhea" id="RHEA-COMP:12069"/>
        <dbReference type="ChEBI" id="CHEBI:65314"/>
        <dbReference type="ChEBI" id="CHEBI:65315"/>
    </reaction>
</comment>
<accession>A0ABT1SKB7</accession>
<dbReference type="InterPro" id="IPR006145">
    <property type="entry name" value="PsdUridine_synth_RsuA/RluA"/>
</dbReference>
<dbReference type="Pfam" id="PF00849">
    <property type="entry name" value="PseudoU_synth_2"/>
    <property type="match status" value="1"/>
</dbReference>
<organism evidence="6 7">
    <name type="scientific">Massilicoli timonensis</name>
    <dbReference type="NCBI Taxonomy" id="2015901"/>
    <lineage>
        <taxon>Bacteria</taxon>
        <taxon>Bacillati</taxon>
        <taxon>Bacillota</taxon>
        <taxon>Erysipelotrichia</taxon>
        <taxon>Erysipelotrichales</taxon>
        <taxon>Erysipelotrichaceae</taxon>
        <taxon>Massilicoli</taxon>
    </lineage>
</organism>
<protein>
    <recommendedName>
        <fullName evidence="3">RNA pseudouridylate synthase</fullName>
    </recommendedName>
    <alternativeName>
        <fullName evidence="4">RNA-uridine isomerase</fullName>
    </alternativeName>
</protein>
<evidence type="ECO:0000313" key="6">
    <source>
        <dbReference type="EMBL" id="MCQ5121105.1"/>
    </source>
</evidence>
<evidence type="ECO:0000256" key="4">
    <source>
        <dbReference type="ARBA" id="ARBA00033164"/>
    </source>
</evidence>
<dbReference type="PANTHER" id="PTHR21600">
    <property type="entry name" value="MITOCHONDRIAL RNA PSEUDOURIDINE SYNTHASE"/>
    <property type="match status" value="1"/>
</dbReference>
<dbReference type="InterPro" id="IPR006224">
    <property type="entry name" value="PsdUridine_synth_RluA-like_CS"/>
</dbReference>
<name>A0ABT1SKB7_9FIRM</name>
<dbReference type="PROSITE" id="PS01129">
    <property type="entry name" value="PSI_RLU"/>
    <property type="match status" value="1"/>
</dbReference>
<dbReference type="InterPro" id="IPR020103">
    <property type="entry name" value="PsdUridine_synth_cat_dom_sf"/>
</dbReference>
<gene>
    <name evidence="6" type="ORF">NE663_02365</name>
</gene>
<evidence type="ECO:0000256" key="3">
    <source>
        <dbReference type="ARBA" id="ARBA00031870"/>
    </source>
</evidence>
<comment type="caution">
    <text evidence="6">The sequence shown here is derived from an EMBL/GenBank/DDBJ whole genome shotgun (WGS) entry which is preliminary data.</text>
</comment>
<keyword evidence="7" id="KW-1185">Reference proteome</keyword>
<evidence type="ECO:0000256" key="1">
    <source>
        <dbReference type="ARBA" id="ARBA00000073"/>
    </source>
</evidence>
<dbReference type="EMBL" id="JANGCH010000002">
    <property type="protein sequence ID" value="MCQ5121105.1"/>
    <property type="molecule type" value="Genomic_DNA"/>
</dbReference>
<evidence type="ECO:0000259" key="5">
    <source>
        <dbReference type="Pfam" id="PF00849"/>
    </source>
</evidence>
<evidence type="ECO:0000256" key="2">
    <source>
        <dbReference type="ARBA" id="ARBA00010876"/>
    </source>
</evidence>
<dbReference type="SUPFAM" id="SSF55120">
    <property type="entry name" value="Pseudouridine synthase"/>
    <property type="match status" value="1"/>
</dbReference>
<feature type="domain" description="Pseudouridine synthase RsuA/RluA-like" evidence="5">
    <location>
        <begin position="93"/>
        <end position="241"/>
    </location>
</feature>
<reference evidence="6 7" key="1">
    <citation type="submission" date="2022-06" db="EMBL/GenBank/DDBJ databases">
        <title>Isolation of gut microbiota from human fecal samples.</title>
        <authorList>
            <person name="Pamer E.G."/>
            <person name="Barat B."/>
            <person name="Waligurski E."/>
            <person name="Medina S."/>
            <person name="Paddock L."/>
            <person name="Mostad J."/>
        </authorList>
    </citation>
    <scope>NUCLEOTIDE SEQUENCE [LARGE SCALE GENOMIC DNA]</scope>
    <source>
        <strain evidence="6 7">DFI.6.1</strain>
    </source>
</reference>
<dbReference type="InterPro" id="IPR050188">
    <property type="entry name" value="RluA_PseudoU_synthase"/>
</dbReference>
<proteinExistence type="inferred from homology"/>
<dbReference type="PANTHER" id="PTHR21600:SF87">
    <property type="entry name" value="RNA PSEUDOURIDYLATE SYNTHASE DOMAIN-CONTAINING PROTEIN 1"/>
    <property type="match status" value="1"/>
</dbReference>
<dbReference type="CDD" id="cd02869">
    <property type="entry name" value="PseudoU_synth_RluA_like"/>
    <property type="match status" value="1"/>
</dbReference>
<sequence>MKNKYYYPSEELLAAFSTIQDFFDAYIPSKKYQHLLIQNKWILLDGKPVNRRTPLKGRLSLRLYADSAVIKPLSHTEPLIQDDFVLYEDAFLLAVYKQSELLVHDDGNAAITLCDLVARYFYDTGQACAIHPLHRLDYDTSGIVLFCKSEILQPLFDQMMTAKAIKREYLAVVEGYWKCRSFIVEKAIAKDRHSKKRRVSKQGQYAKTTFTTLYCDPNKQYSVMRCQLASGRTHQIRVHCADQRHALLGDPLYGKASKRIARTALHADRLSFYHPFLQKQIVIHAALPDDLAQFLPKEMRRPR</sequence>